<reference evidence="1 2" key="1">
    <citation type="submission" date="2019-02" db="EMBL/GenBank/DDBJ databases">
        <title>Deep-cultivation of Planctomycetes and their phenomic and genomic characterization uncovers novel biology.</title>
        <authorList>
            <person name="Wiegand S."/>
            <person name="Jogler M."/>
            <person name="Boedeker C."/>
            <person name="Pinto D."/>
            <person name="Vollmers J."/>
            <person name="Rivas-Marin E."/>
            <person name="Kohn T."/>
            <person name="Peeters S.H."/>
            <person name="Heuer A."/>
            <person name="Rast P."/>
            <person name="Oberbeckmann S."/>
            <person name="Bunk B."/>
            <person name="Jeske O."/>
            <person name="Meyerdierks A."/>
            <person name="Storesund J.E."/>
            <person name="Kallscheuer N."/>
            <person name="Luecker S."/>
            <person name="Lage O.M."/>
            <person name="Pohl T."/>
            <person name="Merkel B.J."/>
            <person name="Hornburger P."/>
            <person name="Mueller R.-W."/>
            <person name="Bruemmer F."/>
            <person name="Labrenz M."/>
            <person name="Spormann A.M."/>
            <person name="Op den Camp H."/>
            <person name="Overmann J."/>
            <person name="Amann R."/>
            <person name="Jetten M.S.M."/>
            <person name="Mascher T."/>
            <person name="Medema M.H."/>
            <person name="Devos D.P."/>
            <person name="Kaster A.-K."/>
            <person name="Ovreas L."/>
            <person name="Rohde M."/>
            <person name="Galperin M.Y."/>
            <person name="Jogler C."/>
        </authorList>
    </citation>
    <scope>NUCLEOTIDE SEQUENCE [LARGE SCALE GENOMIC DNA]</scope>
    <source>
        <strain evidence="1 2">Poly30</strain>
    </source>
</reference>
<dbReference type="Gene3D" id="3.60.160.10">
    <property type="entry name" value="Mitochondrial biogenesis AIM24"/>
    <property type="match status" value="1"/>
</dbReference>
<dbReference type="InterPro" id="IPR016031">
    <property type="entry name" value="Trp_RNA-bd_attenuator-like_dom"/>
</dbReference>
<dbReference type="Proteomes" id="UP000320390">
    <property type="component" value="Chromosome"/>
</dbReference>
<dbReference type="Pfam" id="PF01987">
    <property type="entry name" value="AIM24"/>
    <property type="match status" value="1"/>
</dbReference>
<proteinExistence type="predicted"/>
<keyword evidence="2" id="KW-1185">Reference proteome</keyword>
<dbReference type="PANTHER" id="PTHR43657:SF1">
    <property type="entry name" value="ALTERED INHERITANCE OF MITOCHONDRIA PROTEIN 24, MITOCHONDRIAL"/>
    <property type="match status" value="1"/>
</dbReference>
<sequence>MADDIDYEIIGEDFHAVVITLDPGEAVQAEPGALMFMEEDIDMGTSTGGGVFSGLKRKLAGEKFFVTSFENEGRVPRRVAFASEHPGNVKPVDLRHGTVFCQKDAFLCAARGVSVSVAFTKKLGAGFFGGEGFILQKLSGDGLAFMHAGGHVIERMLEKGEQLRVDTGCLVGFDENVDYSIRLVGGVTSKIFGGEGLFLASLTGPGRVWMQTMPFSRFADRVVAATAREVGET</sequence>
<name>A0A518ESI5_9BACT</name>
<dbReference type="RefSeq" id="WP_145197788.1">
    <property type="nucleotide sequence ID" value="NZ_CP036434.1"/>
</dbReference>
<gene>
    <name evidence="1" type="ORF">Poly30_25770</name>
</gene>
<dbReference type="OrthoDB" id="9779518at2"/>
<dbReference type="SUPFAM" id="SSF51219">
    <property type="entry name" value="TRAP-like"/>
    <property type="match status" value="1"/>
</dbReference>
<evidence type="ECO:0000313" key="1">
    <source>
        <dbReference type="EMBL" id="QDV07058.1"/>
    </source>
</evidence>
<dbReference type="EMBL" id="CP036434">
    <property type="protein sequence ID" value="QDV07058.1"/>
    <property type="molecule type" value="Genomic_DNA"/>
</dbReference>
<dbReference type="InterPro" id="IPR036983">
    <property type="entry name" value="AIM24_sf"/>
</dbReference>
<dbReference type="PANTHER" id="PTHR43657">
    <property type="entry name" value="TRYPTOPHAN RNA-BINDING ATTENUATOR PROTEIN-LIKE PROTEIN"/>
    <property type="match status" value="1"/>
</dbReference>
<dbReference type="NCBIfam" id="TIGR00266">
    <property type="entry name" value="TIGR00266 family protein"/>
    <property type="match status" value="1"/>
</dbReference>
<protein>
    <recommendedName>
        <fullName evidence="3">TIGR00266 family protein</fullName>
    </recommendedName>
</protein>
<accession>A0A518ESI5</accession>
<organism evidence="1 2">
    <name type="scientific">Saltatorellus ferox</name>
    <dbReference type="NCBI Taxonomy" id="2528018"/>
    <lineage>
        <taxon>Bacteria</taxon>
        <taxon>Pseudomonadati</taxon>
        <taxon>Planctomycetota</taxon>
        <taxon>Planctomycetia</taxon>
        <taxon>Planctomycetia incertae sedis</taxon>
        <taxon>Saltatorellus</taxon>
    </lineage>
</organism>
<dbReference type="AlphaFoldDB" id="A0A518ESI5"/>
<evidence type="ECO:0008006" key="3">
    <source>
        <dbReference type="Google" id="ProtNLM"/>
    </source>
</evidence>
<evidence type="ECO:0000313" key="2">
    <source>
        <dbReference type="Proteomes" id="UP000320390"/>
    </source>
</evidence>
<dbReference type="InterPro" id="IPR002838">
    <property type="entry name" value="AIM24"/>
</dbReference>